<dbReference type="Proteomes" id="UP000837803">
    <property type="component" value="Unassembled WGS sequence"/>
</dbReference>
<sequence length="185" mass="20051">MKATLHRILFLLLCSFSSYGQVEINPYLGVLTGDRQIDLVQPADDVFTYTGDRLLLGADVLFGAGNLAPLVGLSYQFSRYETEQAPAFDYGHLRLPLGLAYRLLPADLDLNVVLTVAVAPGLSLGDDRTETVTFDQSTIDWAGRGAVTLYLDLFTVGIQCMRGFSASGTTQELATYLGLTAGARF</sequence>
<dbReference type="RefSeq" id="WP_238749497.1">
    <property type="nucleotide sequence ID" value="NZ_CAKLPZ010000001.1"/>
</dbReference>
<dbReference type="EMBL" id="CAKLPZ010000001">
    <property type="protein sequence ID" value="CAH0999308.1"/>
    <property type="molecule type" value="Genomic_DNA"/>
</dbReference>
<feature type="chain" id="PRO_5045195253" description="Outer membrane protein beta-barrel domain-containing protein" evidence="1">
    <location>
        <begin position="21"/>
        <end position="185"/>
    </location>
</feature>
<evidence type="ECO:0000313" key="3">
    <source>
        <dbReference type="Proteomes" id="UP000837803"/>
    </source>
</evidence>
<comment type="caution">
    <text evidence="2">The sequence shown here is derived from an EMBL/GenBank/DDBJ whole genome shotgun (WGS) entry which is preliminary data.</text>
</comment>
<keyword evidence="3" id="KW-1185">Reference proteome</keyword>
<evidence type="ECO:0000256" key="1">
    <source>
        <dbReference type="SAM" id="SignalP"/>
    </source>
</evidence>
<evidence type="ECO:0008006" key="4">
    <source>
        <dbReference type="Google" id="ProtNLM"/>
    </source>
</evidence>
<protein>
    <recommendedName>
        <fullName evidence="4">Outer membrane protein beta-barrel domain-containing protein</fullName>
    </recommendedName>
</protein>
<proteinExistence type="predicted"/>
<organism evidence="2 3">
    <name type="scientific">Neolewinella maritima</name>
    <dbReference type="NCBI Taxonomy" id="1383882"/>
    <lineage>
        <taxon>Bacteria</taxon>
        <taxon>Pseudomonadati</taxon>
        <taxon>Bacteroidota</taxon>
        <taxon>Saprospiria</taxon>
        <taxon>Saprospirales</taxon>
        <taxon>Lewinellaceae</taxon>
        <taxon>Neolewinella</taxon>
    </lineage>
</organism>
<keyword evidence="1" id="KW-0732">Signal</keyword>
<name>A0ABM9AYB9_9BACT</name>
<accession>A0ABM9AYB9</accession>
<evidence type="ECO:0000313" key="2">
    <source>
        <dbReference type="EMBL" id="CAH0999308.1"/>
    </source>
</evidence>
<gene>
    <name evidence="2" type="ORF">LEM8419_00606</name>
</gene>
<reference evidence="2" key="1">
    <citation type="submission" date="2021-12" db="EMBL/GenBank/DDBJ databases">
        <authorList>
            <person name="Rodrigo-Torres L."/>
            <person name="Arahal R. D."/>
            <person name="Lucena T."/>
        </authorList>
    </citation>
    <scope>NUCLEOTIDE SEQUENCE</scope>
    <source>
        <strain evidence="2">CECT 8419</strain>
    </source>
</reference>
<feature type="signal peptide" evidence="1">
    <location>
        <begin position="1"/>
        <end position="20"/>
    </location>
</feature>